<evidence type="ECO:0000256" key="1">
    <source>
        <dbReference type="SAM" id="Coils"/>
    </source>
</evidence>
<feature type="coiled-coil region" evidence="1">
    <location>
        <begin position="175"/>
        <end position="202"/>
    </location>
</feature>
<name>A0A1Y2ES44_9FUNG</name>
<keyword evidence="1" id="KW-0175">Coiled coil</keyword>
<dbReference type="EMBL" id="MCOG01000029">
    <property type="protein sequence ID" value="ORY74411.1"/>
    <property type="molecule type" value="Genomic_DNA"/>
</dbReference>
<dbReference type="STRING" id="1754190.A0A1Y2ES44"/>
<dbReference type="PANTHER" id="PTHR40131:SF1">
    <property type="entry name" value="C1Q DOMAIN-CONTAINING PROTEIN"/>
    <property type="match status" value="1"/>
</dbReference>
<organism evidence="2 3">
    <name type="scientific">Neocallimastix californiae</name>
    <dbReference type="NCBI Taxonomy" id="1754190"/>
    <lineage>
        <taxon>Eukaryota</taxon>
        <taxon>Fungi</taxon>
        <taxon>Fungi incertae sedis</taxon>
        <taxon>Chytridiomycota</taxon>
        <taxon>Chytridiomycota incertae sedis</taxon>
        <taxon>Neocallimastigomycetes</taxon>
        <taxon>Neocallimastigales</taxon>
        <taxon>Neocallimastigaceae</taxon>
        <taxon>Neocallimastix</taxon>
    </lineage>
</organism>
<evidence type="ECO:0000313" key="2">
    <source>
        <dbReference type="EMBL" id="ORY74411.1"/>
    </source>
</evidence>
<dbReference type="AlphaFoldDB" id="A0A1Y2ES44"/>
<dbReference type="OrthoDB" id="2156286at2759"/>
<gene>
    <name evidence="2" type="ORF">LY90DRAFT_633702</name>
</gene>
<comment type="caution">
    <text evidence="2">The sequence shown here is derived from an EMBL/GenBank/DDBJ whole genome shotgun (WGS) entry which is preliminary data.</text>
</comment>
<accession>A0A1Y2ES44</accession>
<dbReference type="Proteomes" id="UP000193920">
    <property type="component" value="Unassembled WGS sequence"/>
</dbReference>
<evidence type="ECO:0008006" key="4">
    <source>
        <dbReference type="Google" id="ProtNLM"/>
    </source>
</evidence>
<sequence>MDTIPSNDTFLSSLIDCSNEVSLNKSLKGILNIMLDQNKTIKYQAKIIQDLQNHIKYIEKEVKKIKTDEIKDAHEALKEELRKEMILFVASTNASQIYSNKKKKDSIANQLYKTFINVQLPYQEYNKIDDDENIMKLSHRIVCQNGKNKELYTCLMDDVNQYAKKNSNLCNHSTIMENQNTINEIKNSLKKIQNDCSVLQINDPSSSLYQDNSLKKRFSSLNNKYDKLVVQMDIIKSALIANNMLKMTDENKDGLDAVPVMSISLDNTSTKKSKDHIIDDENNCNISSEIKTKDFKLKFDRIEKVTKYIMRMFNLRHEDLSSSSSSSFSFSSSSSNILINHNSPLISYLWTKIKNDTQSIIEEKLEFLKNTLDSKFNSSTKELWNHLDENIAPFQQQIGNIKNILTELTKKLSYDQYILGEFYEKDERYLESSLQLLFNNDYSVINYYKGRKESQKYFSLSDRVNIVYDAIKQLIHSNLKINQKNYNPDLKESLSNDSLITKTTSEGDVMEDKNCINHSNTHHDNENNDNNNSILAKDITINDIINRLMVSPTYKDKIITIVKETLKPKLIKIKDILHEKIYNTDGHNFIWEMNSSCIKVQNEGIYEISFSFFTKVKPTIKLIINGETVMSAINSSSYVVHHSSGYILANGKLKPGSSTGLSLILFKEYETL</sequence>
<evidence type="ECO:0000313" key="3">
    <source>
        <dbReference type="Proteomes" id="UP000193920"/>
    </source>
</evidence>
<protein>
    <recommendedName>
        <fullName evidence="4">C1q domain-containing protein</fullName>
    </recommendedName>
</protein>
<reference evidence="2 3" key="1">
    <citation type="submission" date="2016-08" db="EMBL/GenBank/DDBJ databases">
        <title>A Parts List for Fungal Cellulosomes Revealed by Comparative Genomics.</title>
        <authorList>
            <consortium name="DOE Joint Genome Institute"/>
            <person name="Haitjema C.H."/>
            <person name="Gilmore S.P."/>
            <person name="Henske J.K."/>
            <person name="Solomon K.V."/>
            <person name="De Groot R."/>
            <person name="Kuo A."/>
            <person name="Mondo S.J."/>
            <person name="Salamov A.A."/>
            <person name="Labutti K."/>
            <person name="Zhao Z."/>
            <person name="Chiniquy J."/>
            <person name="Barry K."/>
            <person name="Brewer H.M."/>
            <person name="Purvine S.O."/>
            <person name="Wright A.T."/>
            <person name="Boxma B."/>
            <person name="Van Alen T."/>
            <person name="Hackstein J.H."/>
            <person name="Baker S.E."/>
            <person name="Grigoriev I.V."/>
            <person name="O'Malley M.A."/>
        </authorList>
    </citation>
    <scope>NUCLEOTIDE SEQUENCE [LARGE SCALE GENOMIC DNA]</scope>
    <source>
        <strain evidence="2 3">G1</strain>
    </source>
</reference>
<proteinExistence type="predicted"/>
<keyword evidence="3" id="KW-1185">Reference proteome</keyword>
<dbReference type="PANTHER" id="PTHR40131">
    <property type="entry name" value="C1Q DOMAIN-CONTAINING PROTEIN"/>
    <property type="match status" value="1"/>
</dbReference>